<accession>A0ABV7GGJ9</accession>
<comment type="caution">
    <text evidence="1">The sequence shown here is derived from an EMBL/GenBank/DDBJ whole genome shotgun (WGS) entry which is preliminary data.</text>
</comment>
<dbReference type="EMBL" id="JBHRTD010000012">
    <property type="protein sequence ID" value="MFC3138611.1"/>
    <property type="molecule type" value="Genomic_DNA"/>
</dbReference>
<sequence length="193" mass="21237">MAATVQLQCACGEVKGQLKVVPGHFFHVHCLCCDCQQFANELGNADKILDKHGGSELFQTYPAYMDITQGKENIACMQLHPKGLYRWYTSCCNMPLANTMTSGSVPFVGISVKLMQFADEQTRQDTLGPVTVKAFGKYAIGEMPQDAHERFPLSSMPKIIAFMVKGKFNKRHQPNPFFIDGVPVASAVASLKG</sequence>
<reference evidence="2" key="1">
    <citation type="journal article" date="2019" name="Int. J. Syst. Evol. Microbiol.">
        <title>The Global Catalogue of Microorganisms (GCM) 10K type strain sequencing project: providing services to taxonomists for standard genome sequencing and annotation.</title>
        <authorList>
            <consortium name="The Broad Institute Genomics Platform"/>
            <consortium name="The Broad Institute Genome Sequencing Center for Infectious Disease"/>
            <person name="Wu L."/>
            <person name="Ma J."/>
        </authorList>
    </citation>
    <scope>NUCLEOTIDE SEQUENCE [LARGE SCALE GENOMIC DNA]</scope>
    <source>
        <strain evidence="2">KCTC 52277</strain>
    </source>
</reference>
<protein>
    <submittedName>
        <fullName evidence="1">DUF6151 family protein</fullName>
    </submittedName>
</protein>
<dbReference type="InterPro" id="IPR046149">
    <property type="entry name" value="DUF6151"/>
</dbReference>
<proteinExistence type="predicted"/>
<keyword evidence="2" id="KW-1185">Reference proteome</keyword>
<gene>
    <name evidence="1" type="ORF">ACFOE0_10475</name>
</gene>
<dbReference type="Pfam" id="PF19648">
    <property type="entry name" value="DUF6151"/>
    <property type="match status" value="1"/>
</dbReference>
<evidence type="ECO:0000313" key="2">
    <source>
        <dbReference type="Proteomes" id="UP001595621"/>
    </source>
</evidence>
<dbReference type="Proteomes" id="UP001595621">
    <property type="component" value="Unassembled WGS sequence"/>
</dbReference>
<evidence type="ECO:0000313" key="1">
    <source>
        <dbReference type="EMBL" id="MFC3138611.1"/>
    </source>
</evidence>
<dbReference type="RefSeq" id="WP_248935813.1">
    <property type="nucleotide sequence ID" value="NZ_JAKILF010000003.1"/>
</dbReference>
<organism evidence="1 2">
    <name type="scientific">Shewanella submarina</name>
    <dbReference type="NCBI Taxonomy" id="2016376"/>
    <lineage>
        <taxon>Bacteria</taxon>
        <taxon>Pseudomonadati</taxon>
        <taxon>Pseudomonadota</taxon>
        <taxon>Gammaproteobacteria</taxon>
        <taxon>Alteromonadales</taxon>
        <taxon>Shewanellaceae</taxon>
        <taxon>Shewanella</taxon>
    </lineage>
</organism>
<name>A0ABV7GGJ9_9GAMM</name>